<keyword evidence="2" id="KW-1185">Reference proteome</keyword>
<evidence type="ECO:0000313" key="2">
    <source>
        <dbReference type="Proteomes" id="UP001198983"/>
    </source>
</evidence>
<dbReference type="SUPFAM" id="SSF161266">
    <property type="entry name" value="Gam-like"/>
    <property type="match status" value="1"/>
</dbReference>
<dbReference type="RefSeq" id="WP_228417040.1">
    <property type="nucleotide sequence ID" value="NZ_CP081135.1"/>
</dbReference>
<dbReference type="Proteomes" id="UP001198983">
    <property type="component" value="Chromosome"/>
</dbReference>
<proteinExistence type="predicted"/>
<organism evidence="1 2">
    <name type="scientific">Terrisporobacter hibernicus</name>
    <dbReference type="NCBI Taxonomy" id="2813371"/>
    <lineage>
        <taxon>Bacteria</taxon>
        <taxon>Bacillati</taxon>
        <taxon>Bacillota</taxon>
        <taxon>Clostridia</taxon>
        <taxon>Peptostreptococcales</taxon>
        <taxon>Peptostreptococcaceae</taxon>
        <taxon>Terrisporobacter</taxon>
    </lineage>
</organism>
<accession>A0AAX2ZJH4</accession>
<dbReference type="GO" id="GO:0042262">
    <property type="term" value="P:DNA protection"/>
    <property type="evidence" value="ECO:0007669"/>
    <property type="project" value="InterPro"/>
</dbReference>
<dbReference type="GO" id="GO:0003690">
    <property type="term" value="F:double-stranded DNA binding"/>
    <property type="evidence" value="ECO:0007669"/>
    <property type="project" value="InterPro"/>
</dbReference>
<reference evidence="1 2" key="1">
    <citation type="journal article" date="2023" name="Int. J. Syst. Evol. Microbiol.">
        <title>Terrisporobacter hibernicus sp. nov., isolated from bovine faeces in Northern Ireland.</title>
        <authorList>
            <person name="Mitchell M."/>
            <person name="Nguyen S.V."/>
            <person name="Connor M."/>
            <person name="Fairley D.J."/>
            <person name="Donoghue O."/>
            <person name="Marshall H."/>
            <person name="Koolman L."/>
            <person name="McMullan G."/>
            <person name="Schaffer K.E."/>
            <person name="McGrath J.W."/>
            <person name="Fanning S."/>
        </authorList>
    </citation>
    <scope>NUCLEOTIDE SEQUENCE [LARGE SCALE GENOMIC DNA]</scope>
    <source>
        <strain evidence="1 2">MCA3</strain>
    </source>
</reference>
<dbReference type="Pfam" id="PF07352">
    <property type="entry name" value="Phage_Mu_Gam"/>
    <property type="match status" value="1"/>
</dbReference>
<dbReference type="InterPro" id="IPR009951">
    <property type="entry name" value="Host-nuc_inhib_Gam"/>
</dbReference>
<sequence>MNVYEENLIDEIINENINNDLEITDKEIATSIMKRLKYVNMLKEQNESIAKSEIDKINLWKDEANKELNEKVKYYEEVIVEFYKKQLESNSKYKLNTPYGKVSKRSNKKWIYEEEKIIEFLEENMHVNMIDIEKSIKKSEIKKAFPNGIDQSTGEVIEGIQIVEETNFSIKLV</sequence>
<dbReference type="AlphaFoldDB" id="A0AAX2ZJH4"/>
<dbReference type="KEGG" id="tem:JW646_07000"/>
<protein>
    <submittedName>
        <fullName evidence="1">Host-nuclease inhibitor Gam family protein</fullName>
    </submittedName>
</protein>
<evidence type="ECO:0000313" key="1">
    <source>
        <dbReference type="EMBL" id="UEL49186.1"/>
    </source>
</evidence>
<dbReference type="EMBL" id="CP081135">
    <property type="protein sequence ID" value="UEL49186.1"/>
    <property type="molecule type" value="Genomic_DNA"/>
</dbReference>
<gene>
    <name evidence="1" type="ORF">JW646_07000</name>
</gene>
<name>A0AAX2ZJH4_9FIRM</name>